<dbReference type="PANTHER" id="PTHR44591">
    <property type="entry name" value="STRESS RESPONSE REGULATOR PROTEIN 1"/>
    <property type="match status" value="1"/>
</dbReference>
<dbReference type="Proteomes" id="UP000324065">
    <property type="component" value="Unassembled WGS sequence"/>
</dbReference>
<feature type="domain" description="Response regulatory" evidence="5">
    <location>
        <begin position="25"/>
        <end position="144"/>
    </location>
</feature>
<dbReference type="InterPro" id="IPR011006">
    <property type="entry name" value="CheY-like_superfamily"/>
</dbReference>
<reference evidence="6 7" key="1">
    <citation type="submission" date="2019-09" db="EMBL/GenBank/DDBJ databases">
        <title>Genome sequence of Roseospira marina, one of the more divergent members of the non-sulfur purple photosynthetic bacterial family, the Rhodospirillaceae.</title>
        <authorList>
            <person name="Meyer T."/>
            <person name="Kyndt J."/>
        </authorList>
    </citation>
    <scope>NUCLEOTIDE SEQUENCE [LARGE SCALE GENOMIC DNA]</scope>
    <source>
        <strain evidence="6 7">DSM 15113</strain>
    </source>
</reference>
<dbReference type="SMART" id="SM00448">
    <property type="entry name" value="REC"/>
    <property type="match status" value="1"/>
</dbReference>
<dbReference type="EMBL" id="VWPJ01000010">
    <property type="protein sequence ID" value="KAA5605328.1"/>
    <property type="molecule type" value="Genomic_DNA"/>
</dbReference>
<feature type="coiled-coil region" evidence="3">
    <location>
        <begin position="3"/>
        <end position="30"/>
    </location>
</feature>
<name>A0A5M6ICH4_9PROT</name>
<keyword evidence="1 2" id="KW-0597">Phosphoprotein</keyword>
<evidence type="ECO:0000256" key="2">
    <source>
        <dbReference type="PROSITE-ProRule" id="PRU00169"/>
    </source>
</evidence>
<evidence type="ECO:0000313" key="6">
    <source>
        <dbReference type="EMBL" id="KAA5605328.1"/>
    </source>
</evidence>
<evidence type="ECO:0000256" key="3">
    <source>
        <dbReference type="SAM" id="Coils"/>
    </source>
</evidence>
<evidence type="ECO:0000256" key="4">
    <source>
        <dbReference type="SAM" id="MobiDB-lite"/>
    </source>
</evidence>
<dbReference type="Pfam" id="PF00072">
    <property type="entry name" value="Response_reg"/>
    <property type="match status" value="1"/>
</dbReference>
<comment type="caution">
    <text evidence="6">The sequence shown here is derived from an EMBL/GenBank/DDBJ whole genome shotgun (WGS) entry which is preliminary data.</text>
</comment>
<evidence type="ECO:0000259" key="5">
    <source>
        <dbReference type="PROSITE" id="PS50110"/>
    </source>
</evidence>
<dbReference type="SUPFAM" id="SSF52172">
    <property type="entry name" value="CheY-like"/>
    <property type="match status" value="1"/>
</dbReference>
<dbReference type="PANTHER" id="PTHR44591:SF3">
    <property type="entry name" value="RESPONSE REGULATORY DOMAIN-CONTAINING PROTEIN"/>
    <property type="match status" value="1"/>
</dbReference>
<evidence type="ECO:0000256" key="1">
    <source>
        <dbReference type="ARBA" id="ARBA00022553"/>
    </source>
</evidence>
<evidence type="ECO:0000313" key="7">
    <source>
        <dbReference type="Proteomes" id="UP000324065"/>
    </source>
</evidence>
<accession>A0A5M6ICH4</accession>
<dbReference type="CDD" id="cd17546">
    <property type="entry name" value="REC_hyHK_CKI1_RcsC-like"/>
    <property type="match status" value="1"/>
</dbReference>
<feature type="compositionally biased region" description="Basic and acidic residues" evidence="4">
    <location>
        <begin position="151"/>
        <end position="168"/>
    </location>
</feature>
<dbReference type="AlphaFoldDB" id="A0A5M6ICH4"/>
<dbReference type="OrthoDB" id="9786548at2"/>
<protein>
    <submittedName>
        <fullName evidence="6">Response regulator</fullName>
    </submittedName>
</protein>
<dbReference type="Gene3D" id="3.40.50.2300">
    <property type="match status" value="1"/>
</dbReference>
<keyword evidence="3" id="KW-0175">Coiled coil</keyword>
<dbReference type="InterPro" id="IPR001789">
    <property type="entry name" value="Sig_transdc_resp-reg_receiver"/>
</dbReference>
<sequence length="181" mass="20528">MPNRAMSKKRDQVKEHLQELMEKLRVLVIDDNKFSRSLLSTQLAGYGIRDVVECADGVEGLKYLQNQPIHLILLDYEMTPLNGAEFSRLVRRDPSIPNPEVPIIMISGYSDLAHVKEARDSGINEFLGKPVSADILYRRIGHTLQNPRPFVRTDHYVGPQQREERSLRPADPSHSSAGNDD</sequence>
<organism evidence="6 7">
    <name type="scientific">Roseospira marina</name>
    <dbReference type="NCBI Taxonomy" id="140057"/>
    <lineage>
        <taxon>Bacteria</taxon>
        <taxon>Pseudomonadati</taxon>
        <taxon>Pseudomonadota</taxon>
        <taxon>Alphaproteobacteria</taxon>
        <taxon>Rhodospirillales</taxon>
        <taxon>Rhodospirillaceae</taxon>
        <taxon>Roseospira</taxon>
    </lineage>
</organism>
<feature type="modified residue" description="4-aspartylphosphate" evidence="2">
    <location>
        <position position="75"/>
    </location>
</feature>
<gene>
    <name evidence="6" type="ORF">F1188_12265</name>
</gene>
<keyword evidence="7" id="KW-1185">Reference proteome</keyword>
<dbReference type="PROSITE" id="PS50110">
    <property type="entry name" value="RESPONSE_REGULATORY"/>
    <property type="match status" value="1"/>
</dbReference>
<proteinExistence type="predicted"/>
<dbReference type="InterPro" id="IPR050595">
    <property type="entry name" value="Bact_response_regulator"/>
</dbReference>
<dbReference type="GO" id="GO:0000160">
    <property type="term" value="P:phosphorelay signal transduction system"/>
    <property type="evidence" value="ECO:0007669"/>
    <property type="project" value="InterPro"/>
</dbReference>
<feature type="region of interest" description="Disordered" evidence="4">
    <location>
        <begin position="149"/>
        <end position="181"/>
    </location>
</feature>